<feature type="transmembrane region" description="Helical" evidence="1">
    <location>
        <begin position="156"/>
        <end position="179"/>
    </location>
</feature>
<reference evidence="2 3" key="1">
    <citation type="submission" date="2017-04" db="EMBL/GenBank/DDBJ databases">
        <title>Draft genome sequence of Zooshikella ganghwensis VG4 isolated from Red Sea sediments.</title>
        <authorList>
            <person name="Rehman Z."/>
            <person name="Alam I."/>
            <person name="Kamau A."/>
            <person name="Bajic V."/>
            <person name="Leiknes T."/>
        </authorList>
    </citation>
    <scope>NUCLEOTIDE SEQUENCE [LARGE SCALE GENOMIC DNA]</scope>
    <source>
        <strain evidence="2 3">VG4</strain>
    </source>
</reference>
<feature type="transmembrane region" description="Helical" evidence="1">
    <location>
        <begin position="30"/>
        <end position="47"/>
    </location>
</feature>
<keyword evidence="1" id="KW-0472">Membrane</keyword>
<evidence type="ECO:0000256" key="1">
    <source>
        <dbReference type="SAM" id="Phobius"/>
    </source>
</evidence>
<feature type="transmembrane region" description="Helical" evidence="1">
    <location>
        <begin position="59"/>
        <end position="78"/>
    </location>
</feature>
<keyword evidence="1" id="KW-0812">Transmembrane</keyword>
<protein>
    <recommendedName>
        <fullName evidence="4">DNA gyrase subunit B</fullName>
    </recommendedName>
</protein>
<dbReference type="RefSeq" id="WP_094788613.1">
    <property type="nucleotide sequence ID" value="NZ_NDXW01000001.1"/>
</dbReference>
<accession>A0A4P9VTD1</accession>
<evidence type="ECO:0000313" key="3">
    <source>
        <dbReference type="Proteomes" id="UP000257039"/>
    </source>
</evidence>
<feature type="transmembrane region" description="Helical" evidence="1">
    <location>
        <begin position="7"/>
        <end position="24"/>
    </location>
</feature>
<name>A0A4P9VTD1_9GAMM</name>
<proteinExistence type="predicted"/>
<evidence type="ECO:0000313" key="2">
    <source>
        <dbReference type="EMBL" id="RDH45684.1"/>
    </source>
</evidence>
<keyword evidence="3" id="KW-1185">Reference proteome</keyword>
<gene>
    <name evidence="2" type="ORF">B9G39_20745</name>
</gene>
<keyword evidence="1" id="KW-1133">Transmembrane helix</keyword>
<feature type="transmembrane region" description="Helical" evidence="1">
    <location>
        <begin position="129"/>
        <end position="150"/>
    </location>
</feature>
<organism evidence="2 3">
    <name type="scientific">Zooshikella ganghwensis</name>
    <dbReference type="NCBI Taxonomy" id="202772"/>
    <lineage>
        <taxon>Bacteria</taxon>
        <taxon>Pseudomonadati</taxon>
        <taxon>Pseudomonadota</taxon>
        <taxon>Gammaproteobacteria</taxon>
        <taxon>Oceanospirillales</taxon>
        <taxon>Zooshikellaceae</taxon>
        <taxon>Zooshikella</taxon>
    </lineage>
</organism>
<dbReference type="EMBL" id="NDXW01000001">
    <property type="protein sequence ID" value="RDH45684.1"/>
    <property type="molecule type" value="Genomic_DNA"/>
</dbReference>
<evidence type="ECO:0008006" key="4">
    <source>
        <dbReference type="Google" id="ProtNLM"/>
    </source>
</evidence>
<feature type="transmembrane region" description="Helical" evidence="1">
    <location>
        <begin position="84"/>
        <end position="108"/>
    </location>
</feature>
<dbReference type="AlphaFoldDB" id="A0A4P9VTD1"/>
<dbReference type="Proteomes" id="UP000257039">
    <property type="component" value="Unassembled WGS sequence"/>
</dbReference>
<sequence>MKKKLGLLLGVVLFIYPLWVYWGINHLDFRWAAFVLCIFFIVRLWCIRNVLTKAMKTQLWLASMIGIAITGGSAVSANEELLRFYPVFVSIGFLCWFAFSLWFPPTVIEVFARLKKPDLSEYAVHYTRLVTIWWCMFFIINGTIATWSAAEGSLTFWAIYNGSISYVFMGIWFAIEWVFRKCVIEPRDNE</sequence>
<comment type="caution">
    <text evidence="2">The sequence shown here is derived from an EMBL/GenBank/DDBJ whole genome shotgun (WGS) entry which is preliminary data.</text>
</comment>